<dbReference type="SUPFAM" id="SSF54736">
    <property type="entry name" value="ClpS-like"/>
    <property type="match status" value="1"/>
</dbReference>
<dbReference type="EMBL" id="VCBC01000005">
    <property type="protein sequence ID" value="TLU66279.1"/>
    <property type="molecule type" value="Genomic_DNA"/>
</dbReference>
<dbReference type="AlphaFoldDB" id="A0A5R9INW4"/>
<evidence type="ECO:0000256" key="2">
    <source>
        <dbReference type="SAM" id="MobiDB-lite"/>
    </source>
</evidence>
<keyword evidence="4" id="KW-0378">Hydrolase</keyword>
<dbReference type="NCBIfam" id="NF000672">
    <property type="entry name" value="PRK00033.1-5"/>
    <property type="match status" value="1"/>
</dbReference>
<dbReference type="PANTHER" id="PTHR33473:SF19">
    <property type="entry name" value="ATP-DEPENDENT CLP PROTEASE ADAPTER PROTEIN CLPS"/>
    <property type="match status" value="1"/>
</dbReference>
<dbReference type="Proteomes" id="UP000307790">
    <property type="component" value="Unassembled WGS sequence"/>
</dbReference>
<proteinExistence type="inferred from homology"/>
<accession>A0A5R9INW4</accession>
<evidence type="ECO:0000259" key="3">
    <source>
        <dbReference type="Pfam" id="PF02617"/>
    </source>
</evidence>
<dbReference type="GO" id="GO:0006508">
    <property type="term" value="P:proteolysis"/>
    <property type="evidence" value="ECO:0007669"/>
    <property type="project" value="UniProtKB-UniRule"/>
</dbReference>
<dbReference type="InterPro" id="IPR003769">
    <property type="entry name" value="ClpS_core"/>
</dbReference>
<organism evidence="4 5">
    <name type="scientific">Thalassotalea litorea</name>
    <dbReference type="NCBI Taxonomy" id="2020715"/>
    <lineage>
        <taxon>Bacteria</taxon>
        <taxon>Pseudomonadati</taxon>
        <taxon>Pseudomonadota</taxon>
        <taxon>Gammaproteobacteria</taxon>
        <taxon>Alteromonadales</taxon>
        <taxon>Colwelliaceae</taxon>
        <taxon>Thalassotalea</taxon>
    </lineage>
</organism>
<keyword evidence="5" id="KW-1185">Reference proteome</keyword>
<gene>
    <name evidence="1 4" type="primary">clpS</name>
    <name evidence="4" type="ORF">FE810_06140</name>
</gene>
<dbReference type="HAMAP" id="MF_00302">
    <property type="entry name" value="ClpS"/>
    <property type="match status" value="1"/>
</dbReference>
<dbReference type="InterPro" id="IPR022935">
    <property type="entry name" value="ClpS"/>
</dbReference>
<feature type="domain" description="Adaptor protein ClpS core" evidence="3">
    <location>
        <begin position="23"/>
        <end position="102"/>
    </location>
</feature>
<feature type="compositionally biased region" description="Basic and acidic residues" evidence="2">
    <location>
        <begin position="1"/>
        <end position="20"/>
    </location>
</feature>
<dbReference type="Pfam" id="PF02617">
    <property type="entry name" value="ClpS"/>
    <property type="match status" value="1"/>
</dbReference>
<dbReference type="Gene3D" id="3.30.1390.10">
    <property type="match status" value="1"/>
</dbReference>
<dbReference type="RefSeq" id="WP_138319154.1">
    <property type="nucleotide sequence ID" value="NZ_VCBC01000005.1"/>
</dbReference>
<comment type="caution">
    <text evidence="4">The sequence shown here is derived from an EMBL/GenBank/DDBJ whole genome shotgun (WGS) entry which is preliminary data.</text>
</comment>
<dbReference type="NCBIfam" id="NF000670">
    <property type="entry name" value="PRK00033.1-3"/>
    <property type="match status" value="1"/>
</dbReference>
<comment type="similarity">
    <text evidence="1">Belongs to the ClpS family.</text>
</comment>
<name>A0A5R9INW4_9GAMM</name>
<dbReference type="PANTHER" id="PTHR33473">
    <property type="entry name" value="ATP-DEPENDENT CLP PROTEASE ADAPTER PROTEIN CLPS1, CHLOROPLASTIC"/>
    <property type="match status" value="1"/>
</dbReference>
<dbReference type="FunFam" id="3.30.1390.10:FF:000002">
    <property type="entry name" value="ATP-dependent Clp protease adapter protein ClpS"/>
    <property type="match status" value="1"/>
</dbReference>
<protein>
    <recommendedName>
        <fullName evidence="1">ATP-dependent Clp protease adapter protein ClpS</fullName>
    </recommendedName>
</protein>
<evidence type="ECO:0000313" key="5">
    <source>
        <dbReference type="Proteomes" id="UP000307790"/>
    </source>
</evidence>
<evidence type="ECO:0000256" key="1">
    <source>
        <dbReference type="HAMAP-Rule" id="MF_00302"/>
    </source>
</evidence>
<dbReference type="InterPro" id="IPR014719">
    <property type="entry name" value="Ribosomal_bL12_C/ClpS-like"/>
</dbReference>
<comment type="subunit">
    <text evidence="1">Binds to the N-terminal domain of the chaperone ClpA.</text>
</comment>
<dbReference type="GO" id="GO:0030163">
    <property type="term" value="P:protein catabolic process"/>
    <property type="evidence" value="ECO:0007669"/>
    <property type="project" value="InterPro"/>
</dbReference>
<feature type="region of interest" description="Disordered" evidence="2">
    <location>
        <begin position="1"/>
        <end position="21"/>
    </location>
</feature>
<dbReference type="GO" id="GO:0008233">
    <property type="term" value="F:peptidase activity"/>
    <property type="evidence" value="ECO:0007669"/>
    <property type="project" value="UniProtKB-KW"/>
</dbReference>
<keyword evidence="4" id="KW-0645">Protease</keyword>
<sequence>MSKAKEFDDTDSVVKEQQREKIKRPSMYRVMILNDDYTPMDFVVEVLSKFFNMDTDQATQIMLTIHYKGKASCGIFTAEVAETKVDQVCRFARKHEHPLMCTMEQV</sequence>
<reference evidence="4 5" key="1">
    <citation type="submission" date="2019-05" db="EMBL/GenBank/DDBJ databases">
        <title>Genome sequences of Thalassotalea litorea 1K03283.</title>
        <authorList>
            <person name="Zhang D."/>
        </authorList>
    </citation>
    <scope>NUCLEOTIDE SEQUENCE [LARGE SCALE GENOMIC DNA]</scope>
    <source>
        <strain evidence="4 5">MCCC 1K03283</strain>
    </source>
</reference>
<dbReference type="OrthoDB" id="9796121at2"/>
<comment type="function">
    <text evidence="1">Involved in the modulation of the specificity of the ClpAP-mediated ATP-dependent protein degradation.</text>
</comment>
<dbReference type="NCBIfam" id="NF000669">
    <property type="entry name" value="PRK00033.1-2"/>
    <property type="match status" value="1"/>
</dbReference>
<evidence type="ECO:0000313" key="4">
    <source>
        <dbReference type="EMBL" id="TLU66279.1"/>
    </source>
</evidence>